<evidence type="ECO:0000256" key="7">
    <source>
        <dbReference type="ARBA" id="ARBA00022679"/>
    </source>
</evidence>
<gene>
    <name evidence="15" type="ORF">SAMN06265373_101829</name>
</gene>
<dbReference type="InterPro" id="IPR050396">
    <property type="entry name" value="Glycosyltr_51/Transpeptidase"/>
</dbReference>
<dbReference type="SUPFAM" id="SSF53955">
    <property type="entry name" value="Lysozyme-like"/>
    <property type="match status" value="1"/>
</dbReference>
<dbReference type="RefSeq" id="WP_283424663.1">
    <property type="nucleotide sequence ID" value="NZ_FXTY01000001.1"/>
</dbReference>
<name>A0ABY1NF10_9RHOB</name>
<dbReference type="Proteomes" id="UP001157961">
    <property type="component" value="Unassembled WGS sequence"/>
</dbReference>
<dbReference type="InterPro" id="IPR012338">
    <property type="entry name" value="Beta-lactam/transpept-like"/>
</dbReference>
<feature type="domain" description="Penicillin-binding C-terminal" evidence="14">
    <location>
        <begin position="599"/>
        <end position="676"/>
    </location>
</feature>
<keyword evidence="4" id="KW-0121">Carboxypeptidase</keyword>
<evidence type="ECO:0000256" key="2">
    <source>
        <dbReference type="ARBA" id="ARBA00007090"/>
    </source>
</evidence>
<sequence>MRFAPFVLVAALLLAAAVRDGVDRWIVETDLPNLLTDTSVQVVDREGKLLRAYTVEDGLWRMGSPLAAVDDSYIDMLVAYEDRRFWLHRGVDPWAVMRAVYQAVWNGEVVSGGSTLTMQVARLLEDSGTGAWQGKLRQVRLALALERQLSKEEILTLYLLHAPYGGNLEGVRAATLAWFGKEPLRLTPAQSALLVALPQNPNDRRPDRHPNEATEARERVLQRAVVAGVLSDDAATAALMTPVPNQRREFPSIAPHMADRVVAARPEAVEHHVTLERDLQLSLEQLAAKALRGLEDRVSIAMVVADHHSGEILASVGSAGFSSGDHRQGFVDMTLAKRSPGSTLKPLVYGLSFDQGLVHPETLIADAPVRFGTYAPQNFDGRFRGELRVREALAQSLNLPVVLLTDEIGPANLMATMRKAGTVPEVPGGVAGLAVALGGVGLSLEELVQLYAVIPQGGLAQELHWQPEEITQERQRVISRSAAWHLGDILSGISPPKGASRNGLAFKTGTSYGHRDTWAIGFDGQHVAGVWIGRPDGTPVPGAFGAEVAAPVLFEVFQRIAPELTPLGPPPPETLIVSTGQLPEPLRKFRGRNALFEKPEDALAVAFPPDGATLEGGNSEVILKVKNGALPFTVLTNGAPVVQQSRMREMVVPLTGKGSATVTVIDAKGASDRVTFWVN</sequence>
<dbReference type="Gene3D" id="3.40.710.10">
    <property type="entry name" value="DD-peptidase/beta-lactamase superfamily"/>
    <property type="match status" value="1"/>
</dbReference>
<evidence type="ECO:0000256" key="8">
    <source>
        <dbReference type="ARBA" id="ARBA00022801"/>
    </source>
</evidence>
<comment type="pathway">
    <text evidence="1">Cell wall biogenesis; peptidoglycan biosynthesis.</text>
</comment>
<evidence type="ECO:0000256" key="4">
    <source>
        <dbReference type="ARBA" id="ARBA00022645"/>
    </source>
</evidence>
<comment type="caution">
    <text evidence="15">The sequence shown here is derived from an EMBL/GenBank/DDBJ whole genome shotgun (WGS) entry which is preliminary data.</text>
</comment>
<dbReference type="EC" id="2.4.99.28" evidence="10"/>
<comment type="catalytic activity">
    <reaction evidence="11">
        <text>[GlcNAc-(1-&gt;4)-Mur2Ac(oyl-L-Ala-gamma-D-Glu-L-Lys-D-Ala-D-Ala)](n)-di-trans,octa-cis-undecaprenyl diphosphate + beta-D-GlcNAc-(1-&gt;4)-Mur2Ac(oyl-L-Ala-gamma-D-Glu-L-Lys-D-Ala-D-Ala)-di-trans,octa-cis-undecaprenyl diphosphate = [GlcNAc-(1-&gt;4)-Mur2Ac(oyl-L-Ala-gamma-D-Glu-L-Lys-D-Ala-D-Ala)](n+1)-di-trans,octa-cis-undecaprenyl diphosphate + di-trans,octa-cis-undecaprenyl diphosphate + H(+)</text>
        <dbReference type="Rhea" id="RHEA:23708"/>
        <dbReference type="Rhea" id="RHEA-COMP:9602"/>
        <dbReference type="Rhea" id="RHEA-COMP:9603"/>
        <dbReference type="ChEBI" id="CHEBI:15378"/>
        <dbReference type="ChEBI" id="CHEBI:58405"/>
        <dbReference type="ChEBI" id="CHEBI:60033"/>
        <dbReference type="ChEBI" id="CHEBI:78435"/>
        <dbReference type="EC" id="2.4.99.28"/>
    </reaction>
</comment>
<dbReference type="InterPro" id="IPR023346">
    <property type="entry name" value="Lysozyme-like_dom_sf"/>
</dbReference>
<dbReference type="PANTHER" id="PTHR32282">
    <property type="entry name" value="BINDING PROTEIN TRANSPEPTIDASE, PUTATIVE-RELATED"/>
    <property type="match status" value="1"/>
</dbReference>
<keyword evidence="7" id="KW-0808">Transferase</keyword>
<evidence type="ECO:0000256" key="3">
    <source>
        <dbReference type="ARBA" id="ARBA00007739"/>
    </source>
</evidence>
<evidence type="ECO:0000256" key="11">
    <source>
        <dbReference type="ARBA" id="ARBA00049902"/>
    </source>
</evidence>
<keyword evidence="5" id="KW-0645">Protease</keyword>
<comment type="similarity">
    <text evidence="2">In the C-terminal section; belongs to the transpeptidase family.</text>
</comment>
<accession>A0ABY1NF10</accession>
<feature type="domain" description="Penicillin-binding protein transpeptidase" evidence="12">
    <location>
        <begin position="301"/>
        <end position="512"/>
    </location>
</feature>
<keyword evidence="9" id="KW-0511">Multifunctional enzyme</keyword>
<dbReference type="InterPro" id="IPR001264">
    <property type="entry name" value="Glyco_trans_51"/>
</dbReference>
<protein>
    <recommendedName>
        <fullName evidence="10">peptidoglycan glycosyltransferase</fullName>
        <ecNumber evidence="10">2.4.99.28</ecNumber>
    </recommendedName>
</protein>
<dbReference type="EMBL" id="FXTY01000001">
    <property type="protein sequence ID" value="SMP08094.1"/>
    <property type="molecule type" value="Genomic_DNA"/>
</dbReference>
<evidence type="ECO:0000313" key="15">
    <source>
        <dbReference type="EMBL" id="SMP08094.1"/>
    </source>
</evidence>
<keyword evidence="6" id="KW-0328">Glycosyltransferase</keyword>
<keyword evidence="8" id="KW-0378">Hydrolase</keyword>
<evidence type="ECO:0000313" key="16">
    <source>
        <dbReference type="Proteomes" id="UP001157961"/>
    </source>
</evidence>
<dbReference type="PANTHER" id="PTHR32282:SF15">
    <property type="entry name" value="PENICILLIN-BINDING PROTEIN 1C"/>
    <property type="match status" value="1"/>
</dbReference>
<dbReference type="InterPro" id="IPR011815">
    <property type="entry name" value="PBP_1c"/>
</dbReference>
<dbReference type="Pfam" id="PF00912">
    <property type="entry name" value="Transgly"/>
    <property type="match status" value="1"/>
</dbReference>
<dbReference type="Gene3D" id="1.10.3810.10">
    <property type="entry name" value="Biosynthetic peptidoglycan transglycosylase-like"/>
    <property type="match status" value="1"/>
</dbReference>
<evidence type="ECO:0000259" key="13">
    <source>
        <dbReference type="Pfam" id="PF00912"/>
    </source>
</evidence>
<reference evidence="15 16" key="1">
    <citation type="submission" date="2017-05" db="EMBL/GenBank/DDBJ databases">
        <authorList>
            <person name="Varghese N."/>
            <person name="Submissions S."/>
        </authorList>
    </citation>
    <scope>NUCLEOTIDE SEQUENCE [LARGE SCALE GENOMIC DNA]</scope>
    <source>
        <strain evidence="15 16">DSM 29734</strain>
    </source>
</reference>
<dbReference type="Pfam" id="PF06832">
    <property type="entry name" value="BiPBP_C"/>
    <property type="match status" value="1"/>
</dbReference>
<dbReference type="InterPro" id="IPR036950">
    <property type="entry name" value="PBP_transglycosylase"/>
</dbReference>
<evidence type="ECO:0000256" key="9">
    <source>
        <dbReference type="ARBA" id="ARBA00023268"/>
    </source>
</evidence>
<dbReference type="SUPFAM" id="SSF56601">
    <property type="entry name" value="beta-lactamase/transpeptidase-like"/>
    <property type="match status" value="1"/>
</dbReference>
<dbReference type="NCBIfam" id="TIGR02073">
    <property type="entry name" value="PBP_1c"/>
    <property type="match status" value="1"/>
</dbReference>
<proteinExistence type="inferred from homology"/>
<evidence type="ECO:0000256" key="1">
    <source>
        <dbReference type="ARBA" id="ARBA00004752"/>
    </source>
</evidence>
<evidence type="ECO:0000259" key="14">
    <source>
        <dbReference type="Pfam" id="PF06832"/>
    </source>
</evidence>
<feature type="domain" description="Glycosyl transferase family 51" evidence="13">
    <location>
        <begin position="60"/>
        <end position="224"/>
    </location>
</feature>
<organism evidence="15 16">
    <name type="scientific">Shimia sagamensis</name>
    <dbReference type="NCBI Taxonomy" id="1566352"/>
    <lineage>
        <taxon>Bacteria</taxon>
        <taxon>Pseudomonadati</taxon>
        <taxon>Pseudomonadota</taxon>
        <taxon>Alphaproteobacteria</taxon>
        <taxon>Rhodobacterales</taxon>
        <taxon>Roseobacteraceae</taxon>
    </lineage>
</organism>
<evidence type="ECO:0000256" key="6">
    <source>
        <dbReference type="ARBA" id="ARBA00022676"/>
    </source>
</evidence>
<evidence type="ECO:0000259" key="12">
    <source>
        <dbReference type="Pfam" id="PF00905"/>
    </source>
</evidence>
<dbReference type="InterPro" id="IPR001460">
    <property type="entry name" value="PCN-bd_Tpept"/>
</dbReference>
<evidence type="ECO:0000256" key="5">
    <source>
        <dbReference type="ARBA" id="ARBA00022670"/>
    </source>
</evidence>
<comment type="similarity">
    <text evidence="3">In the N-terminal section; belongs to the glycosyltransferase 51 family.</text>
</comment>
<dbReference type="InterPro" id="IPR009647">
    <property type="entry name" value="PBP_C"/>
</dbReference>
<keyword evidence="16" id="KW-1185">Reference proteome</keyword>
<evidence type="ECO:0000256" key="10">
    <source>
        <dbReference type="ARBA" id="ARBA00044770"/>
    </source>
</evidence>
<dbReference type="Pfam" id="PF00905">
    <property type="entry name" value="Transpeptidase"/>
    <property type="match status" value="1"/>
</dbReference>